<name>A0ABP6S978_9ACTN</name>
<keyword evidence="2" id="KW-1133">Transmembrane helix</keyword>
<keyword evidence="2" id="KW-0812">Transmembrane</keyword>
<evidence type="ECO:0000313" key="3">
    <source>
        <dbReference type="EMBL" id="GAA3370510.1"/>
    </source>
</evidence>
<accession>A0ABP6S978</accession>
<keyword evidence="4" id="KW-1185">Reference proteome</keyword>
<evidence type="ECO:0000256" key="1">
    <source>
        <dbReference type="SAM" id="MobiDB-lite"/>
    </source>
</evidence>
<dbReference type="EMBL" id="BAAAYL010000001">
    <property type="protein sequence ID" value="GAA3370510.1"/>
    <property type="molecule type" value="Genomic_DNA"/>
</dbReference>
<feature type="region of interest" description="Disordered" evidence="1">
    <location>
        <begin position="38"/>
        <end position="99"/>
    </location>
</feature>
<evidence type="ECO:0000256" key="2">
    <source>
        <dbReference type="SAM" id="Phobius"/>
    </source>
</evidence>
<proteinExistence type="predicted"/>
<dbReference type="Proteomes" id="UP001499990">
    <property type="component" value="Unassembled WGS sequence"/>
</dbReference>
<comment type="caution">
    <text evidence="3">The sequence shown here is derived from an EMBL/GenBank/DDBJ whole genome shotgun (WGS) entry which is preliminary data.</text>
</comment>
<feature type="transmembrane region" description="Helical" evidence="2">
    <location>
        <begin position="20"/>
        <end position="40"/>
    </location>
</feature>
<keyword evidence="2" id="KW-0472">Membrane</keyword>
<evidence type="ECO:0000313" key="4">
    <source>
        <dbReference type="Proteomes" id="UP001499990"/>
    </source>
</evidence>
<feature type="compositionally biased region" description="Basic and acidic residues" evidence="1">
    <location>
        <begin position="46"/>
        <end position="61"/>
    </location>
</feature>
<organism evidence="3 4">
    <name type="scientific">Streptomyces sannanensis</name>
    <dbReference type="NCBI Taxonomy" id="285536"/>
    <lineage>
        <taxon>Bacteria</taxon>
        <taxon>Bacillati</taxon>
        <taxon>Actinomycetota</taxon>
        <taxon>Actinomycetes</taxon>
        <taxon>Kitasatosporales</taxon>
        <taxon>Streptomycetaceae</taxon>
        <taxon>Streptomyces</taxon>
    </lineage>
</organism>
<reference evidence="4" key="1">
    <citation type="journal article" date="2019" name="Int. J. Syst. Evol. Microbiol.">
        <title>The Global Catalogue of Microorganisms (GCM) 10K type strain sequencing project: providing services to taxonomists for standard genome sequencing and annotation.</title>
        <authorList>
            <consortium name="The Broad Institute Genomics Platform"/>
            <consortium name="The Broad Institute Genome Sequencing Center for Infectious Disease"/>
            <person name="Wu L."/>
            <person name="Ma J."/>
        </authorList>
    </citation>
    <scope>NUCLEOTIDE SEQUENCE [LARGE SCALE GENOMIC DNA]</scope>
    <source>
        <strain evidence="4">JCM 9651</strain>
    </source>
</reference>
<protein>
    <submittedName>
        <fullName evidence="3">Membrane protein</fullName>
    </submittedName>
</protein>
<sequence length="474" mass="49153">MSDRPDTSTDSPRRRRRSRVALVSVAAAVLLAGGGGAYWASTAAGSDERGSNTESSSERPPRLTLDGPTEGIAPGEPDPGGVSYKAAGPLPDGPDKAPVYRPQGTVTQAEATRLARALGLPDTPRLVGTAWRAGGAPDGEGPVLTVNKQAPGTWSFIEYGPRGSDFCRKDQERCPDPGDKPDRGPAVSEQVAKAAATPVLKAIGQDDVKLDARQLMGSVRVVNADPVIGGLPTYGWATGIQVGPEGHVVGGSGQLKPPVKGDEYPVIGAKAALERLNEAGRGSGGIGGCAVPVPTEQDQPVAPCKPGHQGPASDPVPVTGAVFGLASHYMNGRQLLVPSWLFEVKPQGAAQPFTITQPAVHPDYLTEPAPPGKDTPPAASDRRVQSYDVDASGRTLTLRFWGGVCSEYGARATESADAVRVEITEKPIEPGRVCILIAKELTTKVTLDKPLGDREVVDAASGQTVPRVPDPSGA</sequence>
<gene>
    <name evidence="3" type="ORF">GCM10020367_17420</name>
</gene>
<feature type="region of interest" description="Disordered" evidence="1">
    <location>
        <begin position="361"/>
        <end position="384"/>
    </location>
</feature>
<dbReference type="RefSeq" id="WP_345035640.1">
    <property type="nucleotide sequence ID" value="NZ_BAAAYL010000001.1"/>
</dbReference>